<proteinExistence type="predicted"/>
<evidence type="ECO:0000313" key="2">
    <source>
        <dbReference type="EnsemblMetazoa" id="tetur02g13910.1"/>
    </source>
</evidence>
<accession>T1JY07</accession>
<sequence>MEMKVESKSKTVLKAAFGFLVTVDGLSLVSTLISPNPVIIVLVLLKLFFDGLVLMAIIKQWRNCLRIWVRGIAAARGEAKRDEITRKILNPGSVDENKGNSSEDTDLLLAGIVALIQFVAYAVSTQLMGNYTEQIKRLFQASNSGSNRSQPH</sequence>
<protein>
    <submittedName>
        <fullName evidence="2">Uncharacterized protein</fullName>
    </submittedName>
</protein>
<evidence type="ECO:0000256" key="1">
    <source>
        <dbReference type="SAM" id="Phobius"/>
    </source>
</evidence>
<reference evidence="3" key="1">
    <citation type="submission" date="2011-08" db="EMBL/GenBank/DDBJ databases">
        <authorList>
            <person name="Rombauts S."/>
        </authorList>
    </citation>
    <scope>NUCLEOTIDE SEQUENCE</scope>
    <source>
        <strain evidence="3">London</strain>
    </source>
</reference>
<reference evidence="2" key="2">
    <citation type="submission" date="2015-06" db="UniProtKB">
        <authorList>
            <consortium name="EnsemblMetazoa"/>
        </authorList>
    </citation>
    <scope>IDENTIFICATION</scope>
</reference>
<dbReference type="EMBL" id="CAEY01000837">
    <property type="status" value="NOT_ANNOTATED_CDS"/>
    <property type="molecule type" value="Genomic_DNA"/>
</dbReference>
<keyword evidence="3" id="KW-1185">Reference proteome</keyword>
<dbReference type="AlphaFoldDB" id="T1JY07"/>
<evidence type="ECO:0000313" key="3">
    <source>
        <dbReference type="Proteomes" id="UP000015104"/>
    </source>
</evidence>
<name>T1JY07_TETUR</name>
<keyword evidence="1" id="KW-1133">Transmembrane helix</keyword>
<keyword evidence="1" id="KW-0812">Transmembrane</keyword>
<dbReference type="Proteomes" id="UP000015104">
    <property type="component" value="Unassembled WGS sequence"/>
</dbReference>
<feature type="transmembrane region" description="Helical" evidence="1">
    <location>
        <begin position="107"/>
        <end position="124"/>
    </location>
</feature>
<feature type="transmembrane region" description="Helical" evidence="1">
    <location>
        <begin position="12"/>
        <end position="33"/>
    </location>
</feature>
<dbReference type="HOGENOM" id="CLU_1724634_0_0_1"/>
<keyword evidence="1" id="KW-0472">Membrane</keyword>
<feature type="transmembrane region" description="Helical" evidence="1">
    <location>
        <begin position="39"/>
        <end position="58"/>
    </location>
</feature>
<organism evidence="2 3">
    <name type="scientific">Tetranychus urticae</name>
    <name type="common">Two-spotted spider mite</name>
    <dbReference type="NCBI Taxonomy" id="32264"/>
    <lineage>
        <taxon>Eukaryota</taxon>
        <taxon>Metazoa</taxon>
        <taxon>Ecdysozoa</taxon>
        <taxon>Arthropoda</taxon>
        <taxon>Chelicerata</taxon>
        <taxon>Arachnida</taxon>
        <taxon>Acari</taxon>
        <taxon>Acariformes</taxon>
        <taxon>Trombidiformes</taxon>
        <taxon>Prostigmata</taxon>
        <taxon>Eleutherengona</taxon>
        <taxon>Raphignathae</taxon>
        <taxon>Tetranychoidea</taxon>
        <taxon>Tetranychidae</taxon>
        <taxon>Tetranychus</taxon>
    </lineage>
</organism>
<dbReference type="EnsemblMetazoa" id="tetur02g13910.1">
    <property type="protein sequence ID" value="tetur02g13910.1"/>
    <property type="gene ID" value="tetur02g13910"/>
</dbReference>